<dbReference type="EMBL" id="MWKN01000047">
    <property type="protein sequence ID" value="OOP58595.1"/>
    <property type="molecule type" value="Genomic_DNA"/>
</dbReference>
<keyword evidence="10" id="KW-1185">Reference proteome</keyword>
<organism evidence="8 9">
    <name type="scientific">Candidatus Phytoplasma citri</name>
    <dbReference type="NCBI Taxonomy" id="180978"/>
    <lineage>
        <taxon>Bacteria</taxon>
        <taxon>Bacillati</taxon>
        <taxon>Mycoplasmatota</taxon>
        <taxon>Mollicutes</taxon>
        <taxon>Acholeplasmatales</taxon>
        <taxon>Acholeplasmataceae</taxon>
        <taxon>Candidatus Phytoplasma</taxon>
        <taxon>16SrII (Peanut WB group)</taxon>
    </lineage>
</organism>
<dbReference type="NCBIfam" id="TIGR00029">
    <property type="entry name" value="S20"/>
    <property type="match status" value="1"/>
</dbReference>
<proteinExistence type="inferred from homology"/>
<dbReference type="InterPro" id="IPR036510">
    <property type="entry name" value="Ribosomal_bS20_sf"/>
</dbReference>
<evidence type="ECO:0000256" key="2">
    <source>
        <dbReference type="ARBA" id="ARBA00022884"/>
    </source>
</evidence>
<name>A0A1S9LZZ8_9MOLU</name>
<accession>A0A1S9LZZ8</accession>
<evidence type="ECO:0000256" key="6">
    <source>
        <dbReference type="HAMAP-Rule" id="MF_00500"/>
    </source>
</evidence>
<evidence type="ECO:0000313" key="7">
    <source>
        <dbReference type="EMBL" id="MEK0309134.1"/>
    </source>
</evidence>
<dbReference type="STRING" id="180978.B2G44_01585"/>
<reference evidence="8 9" key="1">
    <citation type="submission" date="2017-02" db="EMBL/GenBank/DDBJ databases">
        <title>A draft genome of 'Candidatus Phytoplasma aurantifolia' the agent of the witches-broom disease of lime.</title>
        <authorList>
            <person name="Foissac X."/>
            <person name="Carle P."/>
        </authorList>
    </citation>
    <scope>NUCLEOTIDE SEQUENCE [LARGE SCALE GENOMIC DNA]</scope>
    <source>
        <strain evidence="8 9">WBDL</strain>
    </source>
</reference>
<keyword evidence="2 6" id="KW-0694">RNA-binding</keyword>
<evidence type="ECO:0000313" key="9">
    <source>
        <dbReference type="Proteomes" id="UP000189722"/>
    </source>
</evidence>
<dbReference type="RefSeq" id="WP_078123106.1">
    <property type="nucleotide sequence ID" value="NZ_JAOSJG010000010.1"/>
</dbReference>
<dbReference type="EMBL" id="JAOSJG010000010">
    <property type="protein sequence ID" value="MEK0309134.1"/>
    <property type="molecule type" value="Genomic_DNA"/>
</dbReference>
<evidence type="ECO:0000256" key="5">
    <source>
        <dbReference type="ARBA" id="ARBA00035136"/>
    </source>
</evidence>
<evidence type="ECO:0000313" key="8">
    <source>
        <dbReference type="EMBL" id="OOP58595.1"/>
    </source>
</evidence>
<dbReference type="HAMAP" id="MF_00500">
    <property type="entry name" value="Ribosomal_bS20"/>
    <property type="match status" value="1"/>
</dbReference>
<dbReference type="SUPFAM" id="SSF46992">
    <property type="entry name" value="Ribosomal protein S20"/>
    <property type="match status" value="1"/>
</dbReference>
<dbReference type="Proteomes" id="UP000189722">
    <property type="component" value="Unassembled WGS sequence"/>
</dbReference>
<dbReference type="Gene3D" id="1.20.58.110">
    <property type="entry name" value="Ribosomal protein S20"/>
    <property type="match status" value="1"/>
</dbReference>
<dbReference type="AlphaFoldDB" id="A0A1S9LZZ8"/>
<evidence type="ECO:0000256" key="1">
    <source>
        <dbReference type="ARBA" id="ARBA00022730"/>
    </source>
</evidence>
<dbReference type="GO" id="GO:0005840">
    <property type="term" value="C:ribosome"/>
    <property type="evidence" value="ECO:0007669"/>
    <property type="project" value="UniProtKB-KW"/>
</dbReference>
<sequence>MANIKQQKKRIITNNKRRLRNSDFKSSTKTYFKKLKNAKDFREASVYYSIVCKKLDKGLSKGIYVGNYVNRKKRNAAITLNNISIS</sequence>
<evidence type="ECO:0000256" key="4">
    <source>
        <dbReference type="ARBA" id="ARBA00023274"/>
    </source>
</evidence>
<dbReference type="InterPro" id="IPR002583">
    <property type="entry name" value="Ribosomal_bS20"/>
</dbReference>
<dbReference type="GO" id="GO:0003735">
    <property type="term" value="F:structural constituent of ribosome"/>
    <property type="evidence" value="ECO:0007669"/>
    <property type="project" value="InterPro"/>
</dbReference>
<dbReference type="GO" id="GO:0019843">
    <property type="term" value="F:rRNA binding"/>
    <property type="evidence" value="ECO:0007669"/>
    <property type="project" value="UniProtKB-UniRule"/>
</dbReference>
<dbReference type="OrthoDB" id="9808392at2"/>
<reference evidence="7 10" key="2">
    <citation type="journal article" date="2023" name="Int. J. Syst. Evol. Microbiol.">
        <title>The observation of taxonomic boundaries for the 16SrII and 16SrXXV phytoplasmas using genome-based delimitation.</title>
        <authorList>
            <person name="Rodrigues Jardim B."/>
            <person name="Tran-Nguyen L.T.T."/>
            <person name="Gambley C."/>
            <person name="Al-Sadi A.M."/>
            <person name="Al-Subhi A.M."/>
            <person name="Foissac X."/>
            <person name="Salar P."/>
            <person name="Cai H."/>
            <person name="Yang J.Y."/>
            <person name="Davis R."/>
            <person name="Jones L."/>
            <person name="Rodoni B."/>
            <person name="Constable F.E."/>
        </authorList>
    </citation>
    <scope>NUCLEOTIDE SEQUENCE [LARGE SCALE GENOMIC DNA]</scope>
    <source>
        <strain evidence="7">BAWM-OMN-P75</strain>
    </source>
</reference>
<keyword evidence="4 6" id="KW-0687">Ribonucleoprotein</keyword>
<dbReference type="Proteomes" id="UP001383392">
    <property type="component" value="Unassembled WGS sequence"/>
</dbReference>
<dbReference type="GO" id="GO:0006412">
    <property type="term" value="P:translation"/>
    <property type="evidence" value="ECO:0007669"/>
    <property type="project" value="UniProtKB-UniRule"/>
</dbReference>
<keyword evidence="3 6" id="KW-0689">Ribosomal protein</keyword>
<comment type="caution">
    <text evidence="8">The sequence shown here is derived from an EMBL/GenBank/DDBJ whole genome shotgun (WGS) entry which is preliminary data.</text>
</comment>
<gene>
    <name evidence="6 7" type="primary">rpsT</name>
    <name evidence="8" type="ORF">B2G44_01585</name>
    <name evidence="7" type="ORF">OC712_01410</name>
</gene>
<comment type="similarity">
    <text evidence="6">Belongs to the bacterial ribosomal protein bS20 family.</text>
</comment>
<protein>
    <recommendedName>
        <fullName evidence="5 6">Small ribosomal subunit protein bS20</fullName>
    </recommendedName>
</protein>
<evidence type="ECO:0000313" key="10">
    <source>
        <dbReference type="Proteomes" id="UP001383392"/>
    </source>
</evidence>
<comment type="function">
    <text evidence="6">Binds directly to 16S ribosomal RNA.</text>
</comment>
<dbReference type="GO" id="GO:1990904">
    <property type="term" value="C:ribonucleoprotein complex"/>
    <property type="evidence" value="ECO:0007669"/>
    <property type="project" value="UniProtKB-KW"/>
</dbReference>
<keyword evidence="1 6" id="KW-0699">rRNA-binding</keyword>
<evidence type="ECO:0000256" key="3">
    <source>
        <dbReference type="ARBA" id="ARBA00022980"/>
    </source>
</evidence>
<dbReference type="Pfam" id="PF01649">
    <property type="entry name" value="Ribosomal_S20p"/>
    <property type="match status" value="1"/>
</dbReference>